<dbReference type="Gene3D" id="3.30.1540.10">
    <property type="entry name" value="formyl-coa transferase, domain 3"/>
    <property type="match status" value="1"/>
</dbReference>
<name>A0A6I6ND64_9ACTN</name>
<dbReference type="GO" id="GO:0008410">
    <property type="term" value="F:CoA-transferase activity"/>
    <property type="evidence" value="ECO:0007669"/>
    <property type="project" value="TreeGrafter"/>
</dbReference>
<dbReference type="InterPro" id="IPR044855">
    <property type="entry name" value="CoA-Trfase_III_dom3_sf"/>
</dbReference>
<dbReference type="KEGG" id="sbro:GQF42_35845"/>
<keyword evidence="3" id="KW-1185">Reference proteome</keyword>
<evidence type="ECO:0000313" key="2">
    <source>
        <dbReference type="EMBL" id="QHA07940.1"/>
    </source>
</evidence>
<dbReference type="Gene3D" id="3.40.50.10540">
    <property type="entry name" value="Crotonobetainyl-coa:carnitine coa-transferase, domain 1"/>
    <property type="match status" value="1"/>
</dbReference>
<reference evidence="2 3" key="1">
    <citation type="submission" date="2019-12" db="EMBL/GenBank/DDBJ databases">
        <title>Streptomyces sp. strain T44 isolated from rhizosphere soil of Broussonetia papyrifera.</title>
        <authorList>
            <person name="Mo P."/>
        </authorList>
    </citation>
    <scope>NUCLEOTIDE SEQUENCE [LARGE SCALE GENOMIC DNA]</scope>
    <source>
        <strain evidence="2 3">T44</strain>
    </source>
</reference>
<sequence>MAGPLDGVRVLDVSQVMAGAYCAALLADMGADVIKVERPAGDELRGWGADFPGGQSPAYMAVNRNKRGIALDLRDERGAAALRRLSEGVDVLVENFRPGAMQRLGCDYPRLAARNSALVYCSISGFGQDGPLAGRGGYDLIAQGMSGIMSVTGEPGGALVKAGVPICDLTAGLLAANGVLAAYVHRLRTGEGQYVDTSLLEAGISLMVWESAVLFATGQVAGPLGSQMRLAAPYEAFRTADGWLTVGTPNQRMWERLVEALEWPGLGTDPRFADPISRMTNRPSLTEQLQKKFLEYTTEQWMDILLPYGIPAGPVYDIGQVYSDPQVRARRMLVEVEHLSAGLVKHIGVPVKFSRTPAVIDRPAPLLGEHTTDVLTEAGFGRSEIEALLAAGVAKEEK</sequence>
<proteinExistence type="predicted"/>
<dbReference type="InterPro" id="IPR003673">
    <property type="entry name" value="CoA-Trfase_fam_III"/>
</dbReference>
<dbReference type="InterPro" id="IPR050483">
    <property type="entry name" value="CoA-transferase_III_domain"/>
</dbReference>
<organism evidence="2 3">
    <name type="scientific">Streptomyces broussonetiae</name>
    <dbReference type="NCBI Taxonomy" id="2686304"/>
    <lineage>
        <taxon>Bacteria</taxon>
        <taxon>Bacillati</taxon>
        <taxon>Actinomycetota</taxon>
        <taxon>Actinomycetes</taxon>
        <taxon>Kitasatosporales</taxon>
        <taxon>Streptomycetaceae</taxon>
        <taxon>Streptomyces</taxon>
    </lineage>
</organism>
<keyword evidence="1 2" id="KW-0808">Transferase</keyword>
<dbReference type="PANTHER" id="PTHR48207">
    <property type="entry name" value="SUCCINATE--HYDROXYMETHYLGLUTARATE COA-TRANSFERASE"/>
    <property type="match status" value="1"/>
</dbReference>
<evidence type="ECO:0000256" key="1">
    <source>
        <dbReference type="ARBA" id="ARBA00022679"/>
    </source>
</evidence>
<dbReference type="AlphaFoldDB" id="A0A6I6ND64"/>
<gene>
    <name evidence="2" type="ORF">GQF42_35845</name>
</gene>
<evidence type="ECO:0000313" key="3">
    <source>
        <dbReference type="Proteomes" id="UP000436138"/>
    </source>
</evidence>
<dbReference type="Pfam" id="PF02515">
    <property type="entry name" value="CoA_transf_3"/>
    <property type="match status" value="1"/>
</dbReference>
<dbReference type="SUPFAM" id="SSF89796">
    <property type="entry name" value="CoA-transferase family III (CaiB/BaiF)"/>
    <property type="match status" value="1"/>
</dbReference>
<accession>A0A6I6ND64</accession>
<dbReference type="RefSeq" id="WP_158926896.1">
    <property type="nucleotide sequence ID" value="NZ_CP047020.1"/>
</dbReference>
<dbReference type="InterPro" id="IPR023606">
    <property type="entry name" value="CoA-Trfase_III_dom_1_sf"/>
</dbReference>
<protein>
    <submittedName>
        <fullName evidence="2">CoA transferase</fullName>
    </submittedName>
</protein>
<dbReference type="PANTHER" id="PTHR48207:SF4">
    <property type="entry name" value="BLL6097 PROTEIN"/>
    <property type="match status" value="1"/>
</dbReference>
<dbReference type="EMBL" id="CP047020">
    <property type="protein sequence ID" value="QHA07940.1"/>
    <property type="molecule type" value="Genomic_DNA"/>
</dbReference>
<dbReference type="Proteomes" id="UP000436138">
    <property type="component" value="Chromosome"/>
</dbReference>